<accession>A0A242A5T0</accession>
<keyword evidence="1" id="KW-0812">Transmembrane</keyword>
<comment type="caution">
    <text evidence="2">The sequence shown here is derived from an EMBL/GenBank/DDBJ whole genome shotgun (WGS) entry which is preliminary data.</text>
</comment>
<name>A0A242A5T0_9ENTE</name>
<dbReference type="Proteomes" id="UP000195043">
    <property type="component" value="Unassembled WGS sequence"/>
</dbReference>
<gene>
    <name evidence="2" type="ORF">A5886_001327</name>
</gene>
<sequence>MKEKDYQRLQKSVQRSKHRFGWLLIYHLLFFSVVAYILSFMVPAAYYRWVLREDVDYQSLPSVVNLHAYQDYLREDALEKYRYLWYEMGQENLHYDPFNQQASLNVLGKKEFYPLIAKNGNQDQVVYTLYNRFLFDQRTQTRVDSNDLNAYAFSANMYNPDQQVNTYDELVDYLTGLGDLKQVTLAATLKNDQAPSSIREIVGDLAVQHYTIAYQSGSNFGYSDAMVQQVSANNYDQQVLTAVEEGIAYLNDHFDTYGNLGWDNEENVRFLSNSLHSIQLHDFQDLQSYVEENGVKVHAVLITGTGTELADWLQKQASMIMRVQVRQVQDVMMQQVITIGG</sequence>
<evidence type="ECO:0000313" key="3">
    <source>
        <dbReference type="Proteomes" id="UP000195043"/>
    </source>
</evidence>
<evidence type="ECO:0000313" key="2">
    <source>
        <dbReference type="EMBL" id="OTN76250.1"/>
    </source>
</evidence>
<keyword evidence="1" id="KW-1133">Transmembrane helix</keyword>
<dbReference type="STRING" id="1834191.A5886_001327"/>
<dbReference type="EMBL" id="NGKU01000001">
    <property type="protein sequence ID" value="OTN76250.1"/>
    <property type="molecule type" value="Genomic_DNA"/>
</dbReference>
<proteinExistence type="predicted"/>
<organism evidence="2 3">
    <name type="scientific">Candidatus Enterococcus testudinis</name>
    <dbReference type="NCBI Taxonomy" id="1834191"/>
    <lineage>
        <taxon>Bacteria</taxon>
        <taxon>Bacillati</taxon>
        <taxon>Bacillota</taxon>
        <taxon>Bacilli</taxon>
        <taxon>Lactobacillales</taxon>
        <taxon>Enterococcaceae</taxon>
        <taxon>Enterococcus</taxon>
    </lineage>
</organism>
<reference evidence="2 3" key="1">
    <citation type="submission" date="2017-05" db="EMBL/GenBank/DDBJ databases">
        <title>The Genome Sequence of Enterococcus sp. 8G7_MSG3316.</title>
        <authorList>
            <consortium name="The Broad Institute Genomics Platform"/>
            <consortium name="The Broad Institute Genomic Center for Infectious Diseases"/>
            <person name="Earl A."/>
            <person name="Manson A."/>
            <person name="Schwartman J."/>
            <person name="Gilmore M."/>
            <person name="Abouelleil A."/>
            <person name="Cao P."/>
            <person name="Chapman S."/>
            <person name="Cusick C."/>
            <person name="Shea T."/>
            <person name="Young S."/>
            <person name="Neafsey D."/>
            <person name="Nusbaum C."/>
            <person name="Birren B."/>
        </authorList>
    </citation>
    <scope>NUCLEOTIDE SEQUENCE [LARGE SCALE GENOMIC DNA]</scope>
    <source>
        <strain evidence="2 3">8G7_MSG3316</strain>
    </source>
</reference>
<protein>
    <submittedName>
        <fullName evidence="2">Uncharacterized protein</fullName>
    </submittedName>
</protein>
<keyword evidence="3" id="KW-1185">Reference proteome</keyword>
<dbReference type="OrthoDB" id="2176213at2"/>
<feature type="transmembrane region" description="Helical" evidence="1">
    <location>
        <begin position="20"/>
        <end position="42"/>
    </location>
</feature>
<dbReference type="RefSeq" id="WP_086274226.1">
    <property type="nucleotide sequence ID" value="NZ_NGKU01000001.1"/>
</dbReference>
<dbReference type="AlphaFoldDB" id="A0A242A5T0"/>
<evidence type="ECO:0000256" key="1">
    <source>
        <dbReference type="SAM" id="Phobius"/>
    </source>
</evidence>
<keyword evidence="1" id="KW-0472">Membrane</keyword>